<evidence type="ECO:0000256" key="2">
    <source>
        <dbReference type="ARBA" id="ARBA00022771"/>
    </source>
</evidence>
<dbReference type="KEGG" id="ela:UCREL1_9431"/>
<accession>M7SHA2</accession>
<dbReference type="OrthoDB" id="437457at2759"/>
<dbReference type="InterPro" id="IPR002893">
    <property type="entry name" value="Znf_MYND"/>
</dbReference>
<evidence type="ECO:0000256" key="3">
    <source>
        <dbReference type="ARBA" id="ARBA00022833"/>
    </source>
</evidence>
<dbReference type="PROSITE" id="PS01360">
    <property type="entry name" value="ZF_MYND_1"/>
    <property type="match status" value="1"/>
</dbReference>
<keyword evidence="7" id="KW-1185">Reference proteome</keyword>
<dbReference type="Pfam" id="PF01753">
    <property type="entry name" value="zf-MYND"/>
    <property type="match status" value="1"/>
</dbReference>
<dbReference type="Proteomes" id="UP000012174">
    <property type="component" value="Unassembled WGS sequence"/>
</dbReference>
<dbReference type="HOGENOM" id="CLU_723684_0_0_1"/>
<dbReference type="PROSITE" id="PS50865">
    <property type="entry name" value="ZF_MYND_2"/>
    <property type="match status" value="1"/>
</dbReference>
<evidence type="ECO:0000313" key="7">
    <source>
        <dbReference type="Proteomes" id="UP000012174"/>
    </source>
</evidence>
<dbReference type="eggNOG" id="ENOG502SQ86">
    <property type="taxonomic scope" value="Eukaryota"/>
</dbReference>
<dbReference type="STRING" id="1287681.M7SHA2"/>
<name>M7SHA2_EUTLA</name>
<dbReference type="SUPFAM" id="SSF144232">
    <property type="entry name" value="HIT/MYND zinc finger-like"/>
    <property type="match status" value="1"/>
</dbReference>
<dbReference type="AlphaFoldDB" id="M7SHA2"/>
<keyword evidence="2 4" id="KW-0863">Zinc-finger</keyword>
<organism evidence="6 7">
    <name type="scientific">Eutypa lata (strain UCR-EL1)</name>
    <name type="common">Grapevine dieback disease fungus</name>
    <name type="synonym">Eutypa armeniacae</name>
    <dbReference type="NCBI Taxonomy" id="1287681"/>
    <lineage>
        <taxon>Eukaryota</taxon>
        <taxon>Fungi</taxon>
        <taxon>Dikarya</taxon>
        <taxon>Ascomycota</taxon>
        <taxon>Pezizomycotina</taxon>
        <taxon>Sordariomycetes</taxon>
        <taxon>Xylariomycetidae</taxon>
        <taxon>Xylariales</taxon>
        <taxon>Diatrypaceae</taxon>
        <taxon>Eutypa</taxon>
    </lineage>
</organism>
<evidence type="ECO:0000259" key="5">
    <source>
        <dbReference type="PROSITE" id="PS50865"/>
    </source>
</evidence>
<reference evidence="7" key="1">
    <citation type="journal article" date="2013" name="Genome Announc.">
        <title>Draft genome sequence of the grapevine dieback fungus Eutypa lata UCR-EL1.</title>
        <authorList>
            <person name="Blanco-Ulate B."/>
            <person name="Rolshausen P.E."/>
            <person name="Cantu D."/>
        </authorList>
    </citation>
    <scope>NUCLEOTIDE SEQUENCE [LARGE SCALE GENOMIC DNA]</scope>
    <source>
        <strain evidence="7">UCR-EL1</strain>
    </source>
</reference>
<dbReference type="GO" id="GO:0008270">
    <property type="term" value="F:zinc ion binding"/>
    <property type="evidence" value="ECO:0007669"/>
    <property type="project" value="UniProtKB-KW"/>
</dbReference>
<dbReference type="Gene3D" id="6.10.140.2220">
    <property type="match status" value="1"/>
</dbReference>
<gene>
    <name evidence="6" type="ORF">UCREL1_9431</name>
</gene>
<dbReference type="EMBL" id="KB707196">
    <property type="protein sequence ID" value="EMR63623.1"/>
    <property type="molecule type" value="Genomic_DNA"/>
</dbReference>
<evidence type="ECO:0000256" key="1">
    <source>
        <dbReference type="ARBA" id="ARBA00022723"/>
    </source>
</evidence>
<keyword evidence="3" id="KW-0862">Zinc</keyword>
<keyword evidence="1" id="KW-0479">Metal-binding</keyword>
<sequence length="382" mass="43239">MASTESTTVYPEHPIFWKIKIPPEDAENFNITPVSSIEKLCTMCDEPSKLHCTGCSQVKYCPKICQQSDWPFHKLLCKASRRFSGPTRPPGGHTIFGGSANFFRAILFPHDKQKPEWVWVGSNGPVVSLKPLWYRSLAEVCGKQQPAHVENLAHKRFGPPGYIHTYRGSALVVAFRKEDDSLSGSIEDVETRDFRYIVDAIHTLPYNPMQWPSGYAFLLGLPWICQTLISQMDFYCDLHTGDRPRLANPELGALHATVIWNEPSGAGMTVGLTRFEKHDCPGTAIILHNATVFGAKIEIAHIKVFNLFVQETLSLNGEQQEWPAEQVGPRRIPDRILTDEHFKKSNLLGFRTYWHTRQTRNDVPGVRPDRCPIPLRLVDPDV</sequence>
<protein>
    <submittedName>
        <fullName evidence="6">Putative zinc finger mynd-type protein</fullName>
    </submittedName>
</protein>
<evidence type="ECO:0000256" key="4">
    <source>
        <dbReference type="PROSITE-ProRule" id="PRU00134"/>
    </source>
</evidence>
<proteinExistence type="predicted"/>
<feature type="domain" description="MYND-type" evidence="5">
    <location>
        <begin position="41"/>
        <end position="77"/>
    </location>
</feature>
<evidence type="ECO:0000313" key="6">
    <source>
        <dbReference type="EMBL" id="EMR63623.1"/>
    </source>
</evidence>